<organism evidence="1 2">
    <name type="scientific">Liparis tanakae</name>
    <name type="common">Tanaka's snailfish</name>
    <dbReference type="NCBI Taxonomy" id="230148"/>
    <lineage>
        <taxon>Eukaryota</taxon>
        <taxon>Metazoa</taxon>
        <taxon>Chordata</taxon>
        <taxon>Craniata</taxon>
        <taxon>Vertebrata</taxon>
        <taxon>Euteleostomi</taxon>
        <taxon>Actinopterygii</taxon>
        <taxon>Neopterygii</taxon>
        <taxon>Teleostei</taxon>
        <taxon>Neoteleostei</taxon>
        <taxon>Acanthomorphata</taxon>
        <taxon>Eupercaria</taxon>
        <taxon>Perciformes</taxon>
        <taxon>Cottioidei</taxon>
        <taxon>Cottales</taxon>
        <taxon>Liparidae</taxon>
        <taxon>Liparis</taxon>
    </lineage>
</organism>
<protein>
    <submittedName>
        <fullName evidence="1">Uncharacterized protein</fullName>
    </submittedName>
</protein>
<reference evidence="1 2" key="1">
    <citation type="submission" date="2019-03" db="EMBL/GenBank/DDBJ databases">
        <title>First draft genome of Liparis tanakae, snailfish: a comprehensive survey of snailfish specific genes.</title>
        <authorList>
            <person name="Kim W."/>
            <person name="Song I."/>
            <person name="Jeong J.-H."/>
            <person name="Kim D."/>
            <person name="Kim S."/>
            <person name="Ryu S."/>
            <person name="Song J.Y."/>
            <person name="Lee S.K."/>
        </authorList>
    </citation>
    <scope>NUCLEOTIDE SEQUENCE [LARGE SCALE GENOMIC DNA]</scope>
    <source>
        <tissue evidence="1">Muscle</tissue>
    </source>
</reference>
<dbReference type="AlphaFoldDB" id="A0A4Z2FB20"/>
<dbReference type="Proteomes" id="UP000314294">
    <property type="component" value="Unassembled WGS sequence"/>
</dbReference>
<name>A0A4Z2FB20_9TELE</name>
<comment type="caution">
    <text evidence="1">The sequence shown here is derived from an EMBL/GenBank/DDBJ whole genome shotgun (WGS) entry which is preliminary data.</text>
</comment>
<proteinExistence type="predicted"/>
<gene>
    <name evidence="1" type="ORF">EYF80_051742</name>
</gene>
<evidence type="ECO:0000313" key="1">
    <source>
        <dbReference type="EMBL" id="TNN38100.1"/>
    </source>
</evidence>
<evidence type="ECO:0000313" key="2">
    <source>
        <dbReference type="Proteomes" id="UP000314294"/>
    </source>
</evidence>
<dbReference type="EMBL" id="SRLO01001405">
    <property type="protein sequence ID" value="TNN38100.1"/>
    <property type="molecule type" value="Genomic_DNA"/>
</dbReference>
<sequence>MRGTRRMCDHTLAGRIATGVGVAPTGTKGADVVDFPGVAGRCQLGQLGRHRGPRRGSGHQIHTGVHKEAGASESDIWRSPTAAAPHYLPNYTYTASIPETRYEIRNDGSHFSAEAALRSSFPSGADGDEAVCGVTEVDGVNVFQQNVHMHGGERTCSQNAVSRRLSF</sequence>
<accession>A0A4Z2FB20</accession>
<keyword evidence="2" id="KW-1185">Reference proteome</keyword>